<name>A0A2Z6QRH9_9GLOM</name>
<protein>
    <submittedName>
        <fullName evidence="2">Uncharacterized protein</fullName>
    </submittedName>
</protein>
<dbReference type="EMBL" id="BEXD01001224">
    <property type="protein sequence ID" value="GBB93033.1"/>
    <property type="molecule type" value="Genomic_DNA"/>
</dbReference>
<sequence>MTTSAASNSVLGDKNDKLSTSFSEEPSLNKSNKNTLIDSSKKSFEDKEDQQHVKFGALPTIDKKEKKVKRRRTPYAWDDKLRPIFDDDKKKSDKKGK</sequence>
<evidence type="ECO:0000313" key="3">
    <source>
        <dbReference type="Proteomes" id="UP000247702"/>
    </source>
</evidence>
<feature type="compositionally biased region" description="Basic and acidic residues" evidence="1">
    <location>
        <begin position="39"/>
        <end position="52"/>
    </location>
</feature>
<dbReference type="AlphaFoldDB" id="A0A2Z6QRH9"/>
<organism evidence="2 3">
    <name type="scientific">Rhizophagus clarus</name>
    <dbReference type="NCBI Taxonomy" id="94130"/>
    <lineage>
        <taxon>Eukaryota</taxon>
        <taxon>Fungi</taxon>
        <taxon>Fungi incertae sedis</taxon>
        <taxon>Mucoromycota</taxon>
        <taxon>Glomeromycotina</taxon>
        <taxon>Glomeromycetes</taxon>
        <taxon>Glomerales</taxon>
        <taxon>Glomeraceae</taxon>
        <taxon>Rhizophagus</taxon>
    </lineage>
</organism>
<gene>
    <name evidence="2" type="ORF">RclHR1_00210029</name>
</gene>
<proteinExistence type="predicted"/>
<reference evidence="2 3" key="1">
    <citation type="submission" date="2017-11" db="EMBL/GenBank/DDBJ databases">
        <title>The genome of Rhizophagus clarus HR1 reveals common genetic basis of auxotrophy among arbuscular mycorrhizal fungi.</title>
        <authorList>
            <person name="Kobayashi Y."/>
        </authorList>
    </citation>
    <scope>NUCLEOTIDE SEQUENCE [LARGE SCALE GENOMIC DNA]</scope>
    <source>
        <strain evidence="2 3">HR1</strain>
    </source>
</reference>
<feature type="compositionally biased region" description="Polar residues" evidence="1">
    <location>
        <begin position="1"/>
        <end position="10"/>
    </location>
</feature>
<dbReference type="Proteomes" id="UP000247702">
    <property type="component" value="Unassembled WGS sequence"/>
</dbReference>
<keyword evidence="3" id="KW-1185">Reference proteome</keyword>
<evidence type="ECO:0000313" key="2">
    <source>
        <dbReference type="EMBL" id="GBB93033.1"/>
    </source>
</evidence>
<comment type="caution">
    <text evidence="2">The sequence shown here is derived from an EMBL/GenBank/DDBJ whole genome shotgun (WGS) entry which is preliminary data.</text>
</comment>
<accession>A0A2Z6QRH9</accession>
<feature type="region of interest" description="Disordered" evidence="1">
    <location>
        <begin position="1"/>
        <end position="73"/>
    </location>
</feature>
<feature type="compositionally biased region" description="Polar residues" evidence="1">
    <location>
        <begin position="18"/>
        <end position="38"/>
    </location>
</feature>
<evidence type="ECO:0000256" key="1">
    <source>
        <dbReference type="SAM" id="MobiDB-lite"/>
    </source>
</evidence>